<evidence type="ECO:0000256" key="4">
    <source>
        <dbReference type="ARBA" id="ARBA00023150"/>
    </source>
</evidence>
<dbReference type="InterPro" id="IPR036425">
    <property type="entry name" value="MoaB/Mog-like_dom_sf"/>
</dbReference>
<dbReference type="EC" id="2.10.1.1" evidence="3"/>
<dbReference type="OMA" id="PYIETNA"/>
<feature type="domain" description="MoaB/Mog" evidence="5">
    <location>
        <begin position="4"/>
        <end position="149"/>
    </location>
</feature>
<reference evidence="7" key="1">
    <citation type="submission" date="2020-12" db="UniProtKB">
        <authorList>
            <consortium name="WormBaseParasite"/>
        </authorList>
    </citation>
    <scope>IDENTIFICATION</scope>
    <source>
        <strain evidence="7">MHco3</strain>
    </source>
</reference>
<dbReference type="SUPFAM" id="SSF53218">
    <property type="entry name" value="Molybdenum cofactor biosynthesis proteins"/>
    <property type="match status" value="1"/>
</dbReference>
<keyword evidence="6" id="KW-1185">Reference proteome</keyword>
<dbReference type="Pfam" id="PF00994">
    <property type="entry name" value="MoCF_biosynth"/>
    <property type="match status" value="1"/>
</dbReference>
<dbReference type="InterPro" id="IPR001453">
    <property type="entry name" value="MoaB/Mog_dom"/>
</dbReference>
<organism evidence="6 7">
    <name type="scientific">Haemonchus contortus</name>
    <name type="common">Barber pole worm</name>
    <dbReference type="NCBI Taxonomy" id="6289"/>
    <lineage>
        <taxon>Eukaryota</taxon>
        <taxon>Metazoa</taxon>
        <taxon>Ecdysozoa</taxon>
        <taxon>Nematoda</taxon>
        <taxon>Chromadorea</taxon>
        <taxon>Rhabditida</taxon>
        <taxon>Rhabditina</taxon>
        <taxon>Rhabditomorpha</taxon>
        <taxon>Strongyloidea</taxon>
        <taxon>Trichostrongylidae</taxon>
        <taxon>Haemonchus</taxon>
    </lineage>
</organism>
<dbReference type="WBParaSite" id="HCON_00158960-00001">
    <property type="protein sequence ID" value="HCON_00158960-00001"/>
    <property type="gene ID" value="HCON_00158960"/>
</dbReference>
<evidence type="ECO:0000256" key="2">
    <source>
        <dbReference type="ARBA" id="ARBA00007589"/>
    </source>
</evidence>
<evidence type="ECO:0000256" key="1">
    <source>
        <dbReference type="ARBA" id="ARBA00005046"/>
    </source>
</evidence>
<comment type="pathway">
    <text evidence="1">Cofactor biosynthesis; molybdopterin biosynthesis.</text>
</comment>
<dbReference type="PROSITE" id="PS01078">
    <property type="entry name" value="MOCF_BIOSYNTHESIS_1"/>
    <property type="match status" value="1"/>
</dbReference>
<evidence type="ECO:0000256" key="3">
    <source>
        <dbReference type="ARBA" id="ARBA00013269"/>
    </source>
</evidence>
<dbReference type="InterPro" id="IPR051920">
    <property type="entry name" value="MPT_Adenylyltrnsfr/MoaC-Rel"/>
</dbReference>
<proteinExistence type="inferred from homology"/>
<dbReference type="Proteomes" id="UP000025227">
    <property type="component" value="Unplaced"/>
</dbReference>
<name>A0A7I4Z056_HAECO</name>
<accession>A0A7I4Z056</accession>
<dbReference type="OrthoDB" id="4349954at2759"/>
<dbReference type="InterPro" id="IPR008284">
    <property type="entry name" value="MoCF_biosynth_CS"/>
</dbReference>
<dbReference type="SMART" id="SM00852">
    <property type="entry name" value="MoCF_biosynth"/>
    <property type="match status" value="1"/>
</dbReference>
<dbReference type="Gene3D" id="3.40.980.10">
    <property type="entry name" value="MoaB/Mog-like domain"/>
    <property type="match status" value="1"/>
</dbReference>
<evidence type="ECO:0000259" key="5">
    <source>
        <dbReference type="SMART" id="SM00852"/>
    </source>
</evidence>
<dbReference type="CDD" id="cd00886">
    <property type="entry name" value="MogA_MoaB"/>
    <property type="match status" value="1"/>
</dbReference>
<comment type="similarity">
    <text evidence="2">In the N-terminal section; belongs to the MoaB/Mog family.</text>
</comment>
<evidence type="ECO:0000313" key="7">
    <source>
        <dbReference type="WBParaSite" id="HCON_00158960-00001"/>
    </source>
</evidence>
<dbReference type="PANTHER" id="PTHR43764:SF1">
    <property type="entry name" value="MOLYBDOPTERIN MOLYBDOTRANSFERASE"/>
    <property type="match status" value="1"/>
</dbReference>
<sequence>MRLSVLTVSDSCAAGTREDLSGPALVDLIKKSQRIEGARISSTMVVPDDQATIEAALVKMSADSDVIITTGGTGFGKRDITPEATMNVIQRRCSGLEVAIHRHSLEATPMAALSRAIAGINGSTVIVNFPGSVKAVKECWVVVEPILHHAVDLLSHCDDGSLHAAMAKEAQTAGGDNGQTAH</sequence>
<keyword evidence="4" id="KW-0501">Molybdenum cofactor biosynthesis</keyword>
<evidence type="ECO:0000313" key="6">
    <source>
        <dbReference type="Proteomes" id="UP000025227"/>
    </source>
</evidence>
<dbReference type="NCBIfam" id="TIGR00177">
    <property type="entry name" value="molyb_syn"/>
    <property type="match status" value="1"/>
</dbReference>
<dbReference type="GO" id="GO:0006777">
    <property type="term" value="P:Mo-molybdopterin cofactor biosynthetic process"/>
    <property type="evidence" value="ECO:0007669"/>
    <property type="project" value="UniProtKB-KW"/>
</dbReference>
<dbReference type="PANTHER" id="PTHR43764">
    <property type="entry name" value="MOLYBDENUM COFACTOR BIOSYNTHESIS"/>
    <property type="match status" value="1"/>
</dbReference>
<dbReference type="GO" id="GO:0061599">
    <property type="term" value="F:molybdopterin molybdotransferase activity"/>
    <property type="evidence" value="ECO:0007669"/>
    <property type="project" value="UniProtKB-EC"/>
</dbReference>
<dbReference type="AlphaFoldDB" id="A0A7I4Z056"/>
<protein>
    <recommendedName>
        <fullName evidence="3">molybdopterin molybdotransferase</fullName>
        <ecNumber evidence="3">2.10.1.1</ecNumber>
    </recommendedName>
</protein>